<keyword evidence="2" id="KW-1185">Reference proteome</keyword>
<sequence>MTTCSDLYAPLRLRALKNPGPVPRLGTQNLTGELEPFVAT</sequence>
<organism evidence="1 2">
    <name type="scientific">Pseudomonas mucidolens</name>
    <dbReference type="NCBI Taxonomy" id="46679"/>
    <lineage>
        <taxon>Bacteria</taxon>
        <taxon>Pseudomonadati</taxon>
        <taxon>Pseudomonadota</taxon>
        <taxon>Gammaproteobacteria</taxon>
        <taxon>Pseudomonadales</taxon>
        <taxon>Pseudomonadaceae</taxon>
        <taxon>Pseudomonas</taxon>
    </lineage>
</organism>
<evidence type="ECO:0000313" key="1">
    <source>
        <dbReference type="EMBL" id="SDV01204.1"/>
    </source>
</evidence>
<accession>A0A1H2N797</accession>
<dbReference type="STRING" id="46679.SAMN05216202_3126"/>
<name>A0A1H2N797_9PSED</name>
<proteinExistence type="predicted"/>
<evidence type="ECO:0000313" key="2">
    <source>
        <dbReference type="Proteomes" id="UP000198600"/>
    </source>
</evidence>
<gene>
    <name evidence="1" type="ORF">SAMN05216202_3126</name>
</gene>
<dbReference type="EMBL" id="LT629802">
    <property type="protein sequence ID" value="SDV01204.1"/>
    <property type="molecule type" value="Genomic_DNA"/>
</dbReference>
<reference evidence="2" key="1">
    <citation type="submission" date="2016-10" db="EMBL/GenBank/DDBJ databases">
        <authorList>
            <person name="Varghese N."/>
            <person name="Submissions S."/>
        </authorList>
    </citation>
    <scope>NUCLEOTIDE SEQUENCE [LARGE SCALE GENOMIC DNA]</scope>
    <source>
        <strain evidence="2">LMG 2223</strain>
    </source>
</reference>
<protein>
    <submittedName>
        <fullName evidence="1">Uncharacterized protein</fullName>
    </submittedName>
</protein>
<dbReference type="AlphaFoldDB" id="A0A1H2N797"/>
<dbReference type="Proteomes" id="UP000198600">
    <property type="component" value="Chromosome I"/>
</dbReference>